<dbReference type="Proteomes" id="UP000308133">
    <property type="component" value="Unassembled WGS sequence"/>
</dbReference>
<dbReference type="EMBL" id="PTQR01000011">
    <property type="protein sequence ID" value="TKX26703.1"/>
    <property type="molecule type" value="Genomic_DNA"/>
</dbReference>
<feature type="coiled-coil region" evidence="1">
    <location>
        <begin position="97"/>
        <end position="148"/>
    </location>
</feature>
<keyword evidence="1" id="KW-0175">Coiled coil</keyword>
<dbReference type="AlphaFoldDB" id="A0A4U7B5P6"/>
<comment type="caution">
    <text evidence="3">The sequence shown here is derived from an EMBL/GenBank/DDBJ whole genome shotgun (WGS) entry which is preliminary data.</text>
</comment>
<accession>A0A4U7B5P6</accession>
<evidence type="ECO:0000256" key="1">
    <source>
        <dbReference type="SAM" id="Coils"/>
    </source>
</evidence>
<name>A0A4U7B5P6_9PEZI</name>
<reference evidence="3 4" key="1">
    <citation type="submission" date="2018-02" db="EMBL/GenBank/DDBJ databases">
        <title>Draft genome sequences of Elsinoe sp., causing black scab on jojoba.</title>
        <authorList>
            <person name="Stodart B."/>
            <person name="Jeffress S."/>
            <person name="Ash G."/>
            <person name="Arun Chinnappa K."/>
        </authorList>
    </citation>
    <scope>NUCLEOTIDE SEQUENCE [LARGE SCALE GENOMIC DNA]</scope>
    <source>
        <strain evidence="3 4">Hillstone_2</strain>
    </source>
</reference>
<evidence type="ECO:0000313" key="3">
    <source>
        <dbReference type="EMBL" id="TKX26703.1"/>
    </source>
</evidence>
<organism evidence="3 4">
    <name type="scientific">Elsinoe australis</name>
    <dbReference type="NCBI Taxonomy" id="40998"/>
    <lineage>
        <taxon>Eukaryota</taxon>
        <taxon>Fungi</taxon>
        <taxon>Dikarya</taxon>
        <taxon>Ascomycota</taxon>
        <taxon>Pezizomycotina</taxon>
        <taxon>Dothideomycetes</taxon>
        <taxon>Dothideomycetidae</taxon>
        <taxon>Myriangiales</taxon>
        <taxon>Elsinoaceae</taxon>
        <taxon>Elsinoe</taxon>
    </lineage>
</organism>
<gene>
    <name evidence="3" type="ORF">C1H76_0857</name>
</gene>
<proteinExistence type="predicted"/>
<evidence type="ECO:0000313" key="4">
    <source>
        <dbReference type="Proteomes" id="UP000308133"/>
    </source>
</evidence>
<feature type="region of interest" description="Disordered" evidence="2">
    <location>
        <begin position="1"/>
        <end position="20"/>
    </location>
</feature>
<evidence type="ECO:0000256" key="2">
    <source>
        <dbReference type="SAM" id="MobiDB-lite"/>
    </source>
</evidence>
<protein>
    <submittedName>
        <fullName evidence="3">Uncharacterized protein</fullName>
    </submittedName>
</protein>
<sequence>MGIKKRAANRGPAPIKPKKSAALGLIQPKIITTQPFDQLEAAAQKSHTTTMNDLRQFYNAALFAQEQAELKLAQENKDHQATKKHLNKRVEEGKKAAEKVVVQNEELRIKNAQLRRENEKTKMEMASVEKEKVELEKQNAEVEKHVDEALQFIARTQKLLEGKGGIRRGDLIAMPGCSSGGRVVGQVKRELR</sequence>